<dbReference type="Gene3D" id="3.90.70.10">
    <property type="entry name" value="Cysteine proteinases"/>
    <property type="match status" value="1"/>
</dbReference>
<dbReference type="PANTHER" id="PTHR10363">
    <property type="entry name" value="BLEOMYCIN HYDROLASE"/>
    <property type="match status" value="1"/>
</dbReference>
<organism evidence="12 13">
    <name type="scientific">Cronartium quercuum f. sp. fusiforme G11</name>
    <dbReference type="NCBI Taxonomy" id="708437"/>
    <lineage>
        <taxon>Eukaryota</taxon>
        <taxon>Fungi</taxon>
        <taxon>Dikarya</taxon>
        <taxon>Basidiomycota</taxon>
        <taxon>Pucciniomycotina</taxon>
        <taxon>Pucciniomycetes</taxon>
        <taxon>Pucciniales</taxon>
        <taxon>Coleosporiaceae</taxon>
        <taxon>Cronartium</taxon>
    </lineage>
</organism>
<name>A0A9P6T9I6_9BASI</name>
<dbReference type="InterPro" id="IPR000169">
    <property type="entry name" value="Pept_cys_AS"/>
</dbReference>
<dbReference type="PIRSF" id="PIRSF005700">
    <property type="entry name" value="PepC"/>
    <property type="match status" value="1"/>
</dbReference>
<dbReference type="EC" id="3.4.22.40" evidence="2 9"/>
<proteinExistence type="inferred from homology"/>
<evidence type="ECO:0000256" key="5">
    <source>
        <dbReference type="ARBA" id="ARBA00022801"/>
    </source>
</evidence>
<evidence type="ECO:0000256" key="11">
    <source>
        <dbReference type="SAM" id="MobiDB-lite"/>
    </source>
</evidence>
<comment type="similarity">
    <text evidence="9">Belongs to the peptidase C1 family.</text>
</comment>
<comment type="subunit">
    <text evidence="8">Homohexamer. Binds to nucleic acids. Binds single-stranded DNA and RNA with higher affinity than double-stranded DNA.</text>
</comment>
<dbReference type="PANTHER" id="PTHR10363:SF2">
    <property type="entry name" value="BLEOMYCIN HYDROLASE"/>
    <property type="match status" value="1"/>
</dbReference>
<evidence type="ECO:0000256" key="1">
    <source>
        <dbReference type="ARBA" id="ARBA00000423"/>
    </source>
</evidence>
<dbReference type="GO" id="GO:0043418">
    <property type="term" value="P:homocysteine catabolic process"/>
    <property type="evidence" value="ECO:0007669"/>
    <property type="project" value="TreeGrafter"/>
</dbReference>
<comment type="function">
    <text evidence="9">Has aminopeptidase activity, shortening substrate peptides sequentially by 1 amino acid. Has bleomycin hydrolase activity, which can protect the cell from the toxic effects of bleomycin. Has homocysteine-thiolactonase activity, protecting the cell against homocysteine toxicity.</text>
</comment>
<feature type="active site" evidence="10">
    <location>
        <position position="468"/>
    </location>
</feature>
<dbReference type="SUPFAM" id="SSF54001">
    <property type="entry name" value="Cysteine proteinases"/>
    <property type="match status" value="1"/>
</dbReference>
<keyword evidence="9" id="KW-0963">Cytoplasm</keyword>
<keyword evidence="5 9" id="KW-0378">Hydrolase</keyword>
<dbReference type="CDD" id="cd00585">
    <property type="entry name" value="Peptidase_C1B"/>
    <property type="match status" value="1"/>
</dbReference>
<evidence type="ECO:0000256" key="2">
    <source>
        <dbReference type="ARBA" id="ARBA00012465"/>
    </source>
</evidence>
<feature type="compositionally biased region" description="Low complexity" evidence="11">
    <location>
        <begin position="1"/>
        <end position="14"/>
    </location>
</feature>
<dbReference type="GO" id="GO:0009636">
    <property type="term" value="P:response to toxic substance"/>
    <property type="evidence" value="ECO:0007669"/>
    <property type="project" value="TreeGrafter"/>
</dbReference>
<protein>
    <recommendedName>
        <fullName evidence="3 9">Cysteine proteinase 1, mitochondrial</fullName>
        <ecNumber evidence="2 9">3.4.22.40</ecNumber>
    </recommendedName>
</protein>
<feature type="region of interest" description="Disordered" evidence="11">
    <location>
        <begin position="1"/>
        <end position="31"/>
    </location>
</feature>
<gene>
    <name evidence="12" type="ORF">CROQUDRAFT_660951</name>
</gene>
<comment type="function">
    <text evidence="7">The normal physiological role of the enzyme is unknown, but it is not essential for the viability of yeast cells. Has aminopeptidase activity, shortening substrate peptides sequentially by 1 amino acid. Has bleomycin hydrolase activity, which can protect the cell from the toxic effects of bleomycin. Has homocysteine-thiolactonase activity, protecting the cell against homocysteine toxicity. Acts as a repressor in the GAL4 regulatory system, but this does not require either the peptidase or nucleic acid-binding activities.</text>
</comment>
<evidence type="ECO:0000313" key="12">
    <source>
        <dbReference type="EMBL" id="KAG0143619.1"/>
    </source>
</evidence>
<evidence type="ECO:0000313" key="13">
    <source>
        <dbReference type="Proteomes" id="UP000886653"/>
    </source>
</evidence>
<dbReference type="GO" id="GO:0005739">
    <property type="term" value="C:mitochondrion"/>
    <property type="evidence" value="ECO:0007669"/>
    <property type="project" value="UniProtKB-SubCell"/>
</dbReference>
<feature type="active site" evidence="10">
    <location>
        <position position="134"/>
    </location>
</feature>
<keyword evidence="13" id="KW-1185">Reference proteome</keyword>
<keyword evidence="9" id="KW-0496">Mitochondrion</keyword>
<dbReference type="EMBL" id="MU167314">
    <property type="protein sequence ID" value="KAG0143619.1"/>
    <property type="molecule type" value="Genomic_DNA"/>
</dbReference>
<dbReference type="GO" id="GO:0006508">
    <property type="term" value="P:proteolysis"/>
    <property type="evidence" value="ECO:0007669"/>
    <property type="project" value="UniProtKB-KW"/>
</dbReference>
<reference evidence="12" key="1">
    <citation type="submission" date="2013-11" db="EMBL/GenBank/DDBJ databases">
        <title>Genome sequence of the fusiform rust pathogen reveals effectors for host alternation and coevolution with pine.</title>
        <authorList>
            <consortium name="DOE Joint Genome Institute"/>
            <person name="Smith K."/>
            <person name="Pendleton A."/>
            <person name="Kubisiak T."/>
            <person name="Anderson C."/>
            <person name="Salamov A."/>
            <person name="Aerts A."/>
            <person name="Riley R."/>
            <person name="Clum A."/>
            <person name="Lindquist E."/>
            <person name="Ence D."/>
            <person name="Campbell M."/>
            <person name="Kronenberg Z."/>
            <person name="Feau N."/>
            <person name="Dhillon B."/>
            <person name="Hamelin R."/>
            <person name="Burleigh J."/>
            <person name="Smith J."/>
            <person name="Yandell M."/>
            <person name="Nelson C."/>
            <person name="Grigoriev I."/>
            <person name="Davis J."/>
        </authorList>
    </citation>
    <scope>NUCLEOTIDE SEQUENCE</scope>
    <source>
        <strain evidence="12">G11</strain>
    </source>
</reference>
<evidence type="ECO:0000256" key="4">
    <source>
        <dbReference type="ARBA" id="ARBA00022670"/>
    </source>
</evidence>
<dbReference type="GO" id="GO:0070005">
    <property type="term" value="F:cysteine-type aminopeptidase activity"/>
    <property type="evidence" value="ECO:0007669"/>
    <property type="project" value="InterPro"/>
</dbReference>
<dbReference type="AlphaFoldDB" id="A0A9P6T9I6"/>
<comment type="catalytic activity">
    <reaction evidence="1 9">
        <text>Inactivates bleomycin B2 (a cytotoxic glycometallopeptide) by hydrolysis of a carboxyamide bond of beta-aminoalanine, but also shows general aminopeptidase activity. The specificity varies somewhat with source, but amino acid arylamides of Met, Leu and Ala are preferred.</text>
        <dbReference type="EC" id="3.4.22.40"/>
    </reaction>
</comment>
<evidence type="ECO:0000256" key="9">
    <source>
        <dbReference type="PIRNR" id="PIRNR005700"/>
    </source>
</evidence>
<comment type="subcellular location">
    <subcellularLocation>
        <location evidence="9">Mitochondrion</location>
    </subcellularLocation>
    <subcellularLocation>
        <location evidence="9">Cytoplasm</location>
    </subcellularLocation>
</comment>
<evidence type="ECO:0000256" key="6">
    <source>
        <dbReference type="ARBA" id="ARBA00022807"/>
    </source>
</evidence>
<accession>A0A9P6T9I6</accession>
<keyword evidence="4 9" id="KW-0645">Protease</keyword>
<sequence length="527" mass="58805">MGSQSSKPQTSSQTYDEKLNRYSSPQARSDAASTAALRSRLNLSVSARQSSLAIVPSNSNKHPAPELSLDAFTRWQNDFARDDKAQLASTLLSKQHLASALLSRQVITADKQVFSETLTVQPTPVTNQKSSGRCWLFATCNVIRMGIVKKFNLGDFELSQSYLFFYDHLEKANWYLENMIELVEEPLDARIISHLSSSPQGDGGQWDMVVGLIEKYGLVPKSIYDESYNSSNSSGIGSFITSQLRDQALELRHIYHDTKAEALKTHDEDLETAVGAALRATRQAKETMMGQIFHCLAIALGTPPNPTETFRWDYVDKTGKAHTLVSTPLDFYHKHTAGFKASEYISLINDPRNTYEKAFTVERLGNVWGGRPIKYVNTSSEMLKSLVIKMIKSDQAVWFGCDVGQQSNSTYGIMDTKLIEYEAAFGRSSKLSKAERLVMGESAMTHAMVITAVHLDSQGKPVRYKVENSWSDTAGEHGYFVMSDAWFDEFVYQIVLPKSAVPESLRNVYFNTEPSVLPAWDPMGSLA</sequence>
<keyword evidence="6 9" id="KW-0788">Thiol protease</keyword>
<evidence type="ECO:0000256" key="10">
    <source>
        <dbReference type="PIRSR" id="PIRSR005700-1"/>
    </source>
</evidence>
<evidence type="ECO:0000256" key="7">
    <source>
        <dbReference type="ARBA" id="ARBA00025347"/>
    </source>
</evidence>
<dbReference type="InterPro" id="IPR038765">
    <property type="entry name" value="Papain-like_cys_pep_sf"/>
</dbReference>
<dbReference type="InterPro" id="IPR004134">
    <property type="entry name" value="Peptidase_C1B"/>
</dbReference>
<dbReference type="Proteomes" id="UP000886653">
    <property type="component" value="Unassembled WGS sequence"/>
</dbReference>
<dbReference type="PROSITE" id="PS00139">
    <property type="entry name" value="THIOL_PROTEASE_CYS"/>
    <property type="match status" value="1"/>
</dbReference>
<dbReference type="OrthoDB" id="2666448at2759"/>
<evidence type="ECO:0000256" key="8">
    <source>
        <dbReference type="ARBA" id="ARBA00026080"/>
    </source>
</evidence>
<dbReference type="GO" id="GO:0004197">
    <property type="term" value="F:cysteine-type endopeptidase activity"/>
    <property type="evidence" value="ECO:0007669"/>
    <property type="project" value="UniProtKB-EC"/>
</dbReference>
<dbReference type="Pfam" id="PF03051">
    <property type="entry name" value="Peptidase_C1_2"/>
    <property type="match status" value="1"/>
</dbReference>
<comment type="caution">
    <text evidence="12">The sequence shown here is derived from an EMBL/GenBank/DDBJ whole genome shotgun (WGS) entry which is preliminary data.</text>
</comment>
<evidence type="ECO:0000256" key="3">
    <source>
        <dbReference type="ARBA" id="ARBA00016900"/>
    </source>
</evidence>
<feature type="active site" evidence="10">
    <location>
        <position position="446"/>
    </location>
</feature>